<organism evidence="10 11">
    <name type="scientific">Lachnellula occidentalis</name>
    <dbReference type="NCBI Taxonomy" id="215460"/>
    <lineage>
        <taxon>Eukaryota</taxon>
        <taxon>Fungi</taxon>
        <taxon>Dikarya</taxon>
        <taxon>Ascomycota</taxon>
        <taxon>Pezizomycotina</taxon>
        <taxon>Leotiomycetes</taxon>
        <taxon>Helotiales</taxon>
        <taxon>Lachnaceae</taxon>
        <taxon>Lachnellula</taxon>
    </lineage>
</organism>
<dbReference type="SUPFAM" id="SSF52540">
    <property type="entry name" value="P-loop containing nucleoside triphosphate hydrolases"/>
    <property type="match status" value="1"/>
</dbReference>
<dbReference type="SMART" id="SM00382">
    <property type="entry name" value="AAA"/>
    <property type="match status" value="1"/>
</dbReference>
<dbReference type="GO" id="GO:0016020">
    <property type="term" value="C:membrane"/>
    <property type="evidence" value="ECO:0007669"/>
    <property type="project" value="UniProtKB-SubCell"/>
</dbReference>
<evidence type="ECO:0000259" key="9">
    <source>
        <dbReference type="PROSITE" id="PS50893"/>
    </source>
</evidence>
<evidence type="ECO:0000256" key="3">
    <source>
        <dbReference type="ARBA" id="ARBA00022692"/>
    </source>
</evidence>
<reference evidence="10 11" key="1">
    <citation type="submission" date="2018-05" db="EMBL/GenBank/DDBJ databases">
        <title>Genome sequencing and assembly of the regulated plant pathogen Lachnellula willkommii and related sister species for the development of diagnostic species identification markers.</title>
        <authorList>
            <person name="Giroux E."/>
            <person name="Bilodeau G."/>
        </authorList>
    </citation>
    <scope>NUCLEOTIDE SEQUENCE [LARGE SCALE GENOMIC DNA]</scope>
    <source>
        <strain evidence="10 11">CBS 160.35</strain>
    </source>
</reference>
<keyword evidence="5 10" id="KW-0067">ATP-binding</keyword>
<evidence type="ECO:0000256" key="2">
    <source>
        <dbReference type="ARBA" id="ARBA00022448"/>
    </source>
</evidence>
<keyword evidence="3 8" id="KW-0812">Transmembrane</keyword>
<protein>
    <submittedName>
        <fullName evidence="10">ATP-binding cassette sub-family G member</fullName>
    </submittedName>
</protein>
<dbReference type="InterPro" id="IPR003439">
    <property type="entry name" value="ABC_transporter-like_ATP-bd"/>
</dbReference>
<feature type="transmembrane region" description="Helical" evidence="8">
    <location>
        <begin position="460"/>
        <end position="483"/>
    </location>
</feature>
<dbReference type="EMBL" id="QGMI01000267">
    <property type="protein sequence ID" value="TVY43730.1"/>
    <property type="molecule type" value="Genomic_DNA"/>
</dbReference>
<keyword evidence="4" id="KW-0547">Nucleotide-binding</keyword>
<dbReference type="InterPro" id="IPR043926">
    <property type="entry name" value="ABCG_dom"/>
</dbReference>
<dbReference type="PANTHER" id="PTHR48041:SF91">
    <property type="entry name" value="ABC TRANSPORTER G FAMILY MEMBER 28"/>
    <property type="match status" value="1"/>
</dbReference>
<dbReference type="InterPro" id="IPR013525">
    <property type="entry name" value="ABC2_TM"/>
</dbReference>
<dbReference type="PROSITE" id="PS50893">
    <property type="entry name" value="ABC_TRANSPORTER_2"/>
    <property type="match status" value="1"/>
</dbReference>
<evidence type="ECO:0000256" key="8">
    <source>
        <dbReference type="SAM" id="Phobius"/>
    </source>
</evidence>
<dbReference type="Pfam" id="PF00005">
    <property type="entry name" value="ABC_tran"/>
    <property type="match status" value="1"/>
</dbReference>
<proteinExistence type="predicted"/>
<feature type="transmembrane region" description="Helical" evidence="8">
    <location>
        <begin position="408"/>
        <end position="430"/>
    </location>
</feature>
<dbReference type="Gene3D" id="3.40.50.300">
    <property type="entry name" value="P-loop containing nucleotide triphosphate hydrolases"/>
    <property type="match status" value="1"/>
</dbReference>
<dbReference type="PANTHER" id="PTHR48041">
    <property type="entry name" value="ABC TRANSPORTER G FAMILY MEMBER 28"/>
    <property type="match status" value="1"/>
</dbReference>
<evidence type="ECO:0000256" key="5">
    <source>
        <dbReference type="ARBA" id="ARBA00022840"/>
    </source>
</evidence>
<feature type="domain" description="ABC transporter" evidence="9">
    <location>
        <begin position="27"/>
        <end position="269"/>
    </location>
</feature>
<evidence type="ECO:0000256" key="4">
    <source>
        <dbReference type="ARBA" id="ARBA00022741"/>
    </source>
</evidence>
<keyword evidence="11" id="KW-1185">Reference proteome</keyword>
<feature type="transmembrane region" description="Helical" evidence="8">
    <location>
        <begin position="513"/>
        <end position="530"/>
    </location>
</feature>
<dbReference type="GO" id="GO:0005524">
    <property type="term" value="F:ATP binding"/>
    <property type="evidence" value="ECO:0007669"/>
    <property type="project" value="UniProtKB-KW"/>
</dbReference>
<comment type="subcellular location">
    <subcellularLocation>
        <location evidence="1">Membrane</location>
        <topology evidence="1">Multi-pass membrane protein</topology>
    </subcellularLocation>
</comment>
<keyword evidence="2" id="KW-0813">Transport</keyword>
<dbReference type="Pfam" id="PF19055">
    <property type="entry name" value="ABC2_membrane_7"/>
    <property type="match status" value="1"/>
</dbReference>
<dbReference type="Proteomes" id="UP000443090">
    <property type="component" value="Unassembled WGS sequence"/>
</dbReference>
<accession>A0A8H8RXB3</accession>
<keyword evidence="7 8" id="KW-0472">Membrane</keyword>
<dbReference type="InterPro" id="IPR017871">
    <property type="entry name" value="ABC_transporter-like_CS"/>
</dbReference>
<dbReference type="InterPro" id="IPR027417">
    <property type="entry name" value="P-loop_NTPase"/>
</dbReference>
<sequence>MQHTGGYTDGNASVLLRDSTRIVGLDINFSDISYSVKASGKHILAKISGTAQKGSLLGIMGPSGSGKSTLMNILSGKLQATSGSTSLQGVEMSFSNTKKFKDLIGYVPQDDTVHPSLTVRENLLFSGHIRLGGVLNDGEIQRSVDNLIQDLGLTKVRDTVVGDQERRGVSGGERKRISIGLELIATPQVLILDEPTSGLDAQAALSIIMLLKALSRQGMTVICVLHQPRLEIFTSLDTLLLLGSGKQIYFGQRSKAEQYFKDIGYGFDPQLNPADIILDIVGGSPPFSSCTLSENVRDEKVALESLEAPQTISNLDSPRLEQLISLHDLHKKQISPWYWQMYLCFCRDLKYQSRDSRTLVLEVFGGILTGLVMGLALYEFHGNLYHGIFVPPYQLLSSAVNYTQVPQVGVLCLFAITFASAAPSVSIFSVERLIFRRESHSGHSESAYFMGKVVTSTLRSFLAAMHFTTCFMILAAPVISFGMLLSLNILYFYCIYGVGSIVAAVTKRENGPLVCLLITIVLGTFSGWAPRLAKVQEWNLGWFWYMCPGTWFNEAFLTGHTSPFSYLYDKDAVDAFTGFTTGRSGFDIGFVVMLVPDLVLVQ</sequence>
<feature type="transmembrane region" description="Helical" evidence="8">
    <location>
        <begin position="489"/>
        <end position="506"/>
    </location>
</feature>
<evidence type="ECO:0000313" key="11">
    <source>
        <dbReference type="Proteomes" id="UP000443090"/>
    </source>
</evidence>
<keyword evidence="6 8" id="KW-1133">Transmembrane helix</keyword>
<feature type="transmembrane region" description="Helical" evidence="8">
    <location>
        <begin position="359"/>
        <end position="378"/>
    </location>
</feature>
<dbReference type="Pfam" id="PF01061">
    <property type="entry name" value="ABC2_membrane"/>
    <property type="match status" value="1"/>
</dbReference>
<evidence type="ECO:0000313" key="10">
    <source>
        <dbReference type="EMBL" id="TVY43730.1"/>
    </source>
</evidence>
<dbReference type="PROSITE" id="PS00211">
    <property type="entry name" value="ABC_TRANSPORTER_1"/>
    <property type="match status" value="1"/>
</dbReference>
<evidence type="ECO:0000256" key="6">
    <source>
        <dbReference type="ARBA" id="ARBA00022989"/>
    </source>
</evidence>
<dbReference type="GO" id="GO:0140359">
    <property type="term" value="F:ABC-type transporter activity"/>
    <property type="evidence" value="ECO:0007669"/>
    <property type="project" value="InterPro"/>
</dbReference>
<gene>
    <name evidence="10" type="primary">ABCG2</name>
    <name evidence="10" type="ORF">LOCC1_G005190</name>
</gene>
<dbReference type="GO" id="GO:0016887">
    <property type="term" value="F:ATP hydrolysis activity"/>
    <property type="evidence" value="ECO:0007669"/>
    <property type="project" value="InterPro"/>
</dbReference>
<name>A0A8H8RXB3_9HELO</name>
<dbReference type="InterPro" id="IPR003593">
    <property type="entry name" value="AAA+_ATPase"/>
</dbReference>
<comment type="caution">
    <text evidence="10">The sequence shown here is derived from an EMBL/GenBank/DDBJ whole genome shotgun (WGS) entry which is preliminary data.</text>
</comment>
<evidence type="ECO:0000256" key="1">
    <source>
        <dbReference type="ARBA" id="ARBA00004141"/>
    </source>
</evidence>
<dbReference type="OrthoDB" id="66620at2759"/>
<evidence type="ECO:0000256" key="7">
    <source>
        <dbReference type="ARBA" id="ARBA00023136"/>
    </source>
</evidence>
<dbReference type="InterPro" id="IPR050352">
    <property type="entry name" value="ABCG_transporters"/>
</dbReference>
<dbReference type="AlphaFoldDB" id="A0A8H8RXB3"/>